<feature type="transmembrane region" description="Helical" evidence="1">
    <location>
        <begin position="28"/>
        <end position="46"/>
    </location>
</feature>
<dbReference type="RefSeq" id="WP_220640974.1">
    <property type="nucleotide sequence ID" value="NZ_CP080429.1"/>
</dbReference>
<dbReference type="PANTHER" id="PTHR37309">
    <property type="entry name" value="SLR0284 PROTEIN"/>
    <property type="match status" value="1"/>
</dbReference>
<keyword evidence="1" id="KW-0812">Transmembrane</keyword>
<feature type="transmembrane region" description="Helical" evidence="1">
    <location>
        <begin position="53"/>
        <end position="76"/>
    </location>
</feature>
<proteinExistence type="predicted"/>
<evidence type="ECO:0000313" key="3">
    <source>
        <dbReference type="Proteomes" id="UP000825381"/>
    </source>
</evidence>
<dbReference type="PANTHER" id="PTHR37309:SF1">
    <property type="entry name" value="SLR0284 PROTEIN"/>
    <property type="match status" value="1"/>
</dbReference>
<reference evidence="2 3" key="1">
    <citation type="submission" date="2021-07" db="EMBL/GenBank/DDBJ databases">
        <title>Flavobacterium WSW3-B6 sp.nov, isolated from seaweed.</title>
        <authorList>
            <person name="Muhammad N."/>
            <person name="Ho H."/>
            <person name="Lee Y.-J."/>
            <person name="Nguyen T."/>
            <person name="Ho J."/>
            <person name="Kim S.-G."/>
        </authorList>
    </citation>
    <scope>NUCLEOTIDE SEQUENCE [LARGE SCALE GENOMIC DNA]</scope>
    <source>
        <strain evidence="2 3">WSW3-B6</strain>
    </source>
</reference>
<accession>A0ABX8VD84</accession>
<dbReference type="Pfam" id="PF04020">
    <property type="entry name" value="Phage_holin_4_2"/>
    <property type="match status" value="1"/>
</dbReference>
<organism evidence="2 3">
    <name type="scientific">Flavobacterium litorale</name>
    <dbReference type="NCBI Taxonomy" id="2856519"/>
    <lineage>
        <taxon>Bacteria</taxon>
        <taxon>Pseudomonadati</taxon>
        <taxon>Bacteroidota</taxon>
        <taxon>Flavobacteriia</taxon>
        <taxon>Flavobacteriales</taxon>
        <taxon>Flavobacteriaceae</taxon>
        <taxon>Flavobacterium</taxon>
    </lineage>
</organism>
<sequence length="115" mass="12341">MKTLVKILATTILVMVLSYIMPGVKITGWSAALLVALVLGLLNIFIKPVLIVFTLPVTILTLGLFLLVINAIIIMLCDALVPGFAVSSFWSALLFSIVLSFCQSLVSGTSEKEKS</sequence>
<protein>
    <submittedName>
        <fullName evidence="2">Phage holin family protein</fullName>
    </submittedName>
</protein>
<dbReference type="InterPro" id="IPR007165">
    <property type="entry name" value="Phage_holin_4_2"/>
</dbReference>
<name>A0ABX8VD84_9FLAO</name>
<gene>
    <name evidence="2" type="ORF">K1I41_01790</name>
</gene>
<dbReference type="Proteomes" id="UP000825381">
    <property type="component" value="Chromosome"/>
</dbReference>
<keyword evidence="3" id="KW-1185">Reference proteome</keyword>
<evidence type="ECO:0000256" key="1">
    <source>
        <dbReference type="SAM" id="Phobius"/>
    </source>
</evidence>
<dbReference type="EMBL" id="CP080429">
    <property type="protein sequence ID" value="QYJ68634.1"/>
    <property type="molecule type" value="Genomic_DNA"/>
</dbReference>
<keyword evidence="1" id="KW-1133">Transmembrane helix</keyword>
<feature type="transmembrane region" description="Helical" evidence="1">
    <location>
        <begin position="88"/>
        <end position="106"/>
    </location>
</feature>
<keyword evidence="1" id="KW-0472">Membrane</keyword>
<evidence type="ECO:0000313" key="2">
    <source>
        <dbReference type="EMBL" id="QYJ68634.1"/>
    </source>
</evidence>